<accession>A0A7Y6F4Z1</accession>
<comment type="caution">
    <text evidence="2">The sequence shown here is derived from an EMBL/GenBank/DDBJ whole genome shotgun (WGS) entry which is preliminary data.</text>
</comment>
<evidence type="ECO:0000313" key="2">
    <source>
        <dbReference type="EMBL" id="NUV31963.1"/>
    </source>
</evidence>
<reference evidence="2 3" key="1">
    <citation type="submission" date="2020-03" db="EMBL/GenBank/DDBJ databases">
        <title>Complete genome sequence of sixteen Streptomyces strains facilitates identification of candidate genes involved in plant growth-promotion in grain legumes and cereals.</title>
        <authorList>
            <person name="Gopalakrishnan S."/>
            <person name="Thakur V."/>
            <person name="Saxena R."/>
            <person name="Vadlamudi S."/>
            <person name="Purohit S."/>
            <person name="Kumar V."/>
            <person name="Rathore A."/>
            <person name="Chitikineni A."/>
            <person name="Varshney R.K."/>
        </authorList>
    </citation>
    <scope>NUCLEOTIDE SEQUENCE [LARGE SCALE GENOMIC DNA]</scope>
    <source>
        <strain evidence="2 3">KAI-180</strain>
    </source>
</reference>
<keyword evidence="3" id="KW-1185">Reference proteome</keyword>
<evidence type="ECO:0000256" key="1">
    <source>
        <dbReference type="SAM" id="MobiDB-lite"/>
    </source>
</evidence>
<dbReference type="Proteomes" id="UP000540128">
    <property type="component" value="Unassembled WGS sequence"/>
</dbReference>
<gene>
    <name evidence="2" type="ORF">G6W59_27355</name>
</gene>
<feature type="region of interest" description="Disordered" evidence="1">
    <location>
        <begin position="1"/>
        <end position="20"/>
    </location>
</feature>
<name>A0A7Y6F4Z1_9ACTN</name>
<sequence length="81" mass="8562">MAEAKSKTTATQPTPKDGVAEAIQEEVDAAEAQGYLGVATDPTPNENYTLAGVTAGKPTPETDPEYAADVRRKLDDEARAR</sequence>
<organism evidence="2 3">
    <name type="scientific">Streptomyces odorifer</name>
    <dbReference type="NCBI Taxonomy" id="53450"/>
    <lineage>
        <taxon>Bacteria</taxon>
        <taxon>Bacillati</taxon>
        <taxon>Actinomycetota</taxon>
        <taxon>Actinomycetes</taxon>
        <taxon>Kitasatosporales</taxon>
        <taxon>Streptomycetaceae</taxon>
        <taxon>Streptomyces</taxon>
        <taxon>Streptomyces albidoflavus group</taxon>
    </lineage>
</organism>
<dbReference type="RefSeq" id="WP_191835135.1">
    <property type="nucleotide sequence ID" value="NZ_JAANNT010000035.1"/>
</dbReference>
<dbReference type="EMBL" id="JAANNT010000035">
    <property type="protein sequence ID" value="NUV31963.1"/>
    <property type="molecule type" value="Genomic_DNA"/>
</dbReference>
<feature type="region of interest" description="Disordered" evidence="1">
    <location>
        <begin position="32"/>
        <end position="81"/>
    </location>
</feature>
<feature type="compositionally biased region" description="Basic and acidic residues" evidence="1">
    <location>
        <begin position="68"/>
        <end position="81"/>
    </location>
</feature>
<evidence type="ECO:0000313" key="3">
    <source>
        <dbReference type="Proteomes" id="UP000540128"/>
    </source>
</evidence>
<dbReference type="AlphaFoldDB" id="A0A7Y6F4Z1"/>
<protein>
    <submittedName>
        <fullName evidence="2">Uncharacterized protein</fullName>
    </submittedName>
</protein>
<proteinExistence type="predicted"/>